<reference evidence="8 9" key="1">
    <citation type="submission" date="2018-12" db="EMBL/GenBank/DDBJ databases">
        <authorList>
            <person name="Yu L."/>
        </authorList>
    </citation>
    <scope>NUCLEOTIDE SEQUENCE [LARGE SCALE GENOMIC DNA]</scope>
    <source>
        <strain evidence="8 9">HAW-EB5</strain>
    </source>
</reference>
<keyword evidence="4 7" id="KW-0489">Methyltransferase</keyword>
<dbReference type="GO" id="GO:0030091">
    <property type="term" value="P:protein repair"/>
    <property type="evidence" value="ECO:0007669"/>
    <property type="project" value="UniProtKB-UniRule"/>
</dbReference>
<dbReference type="PROSITE" id="PS01279">
    <property type="entry name" value="PCMT"/>
    <property type="match status" value="1"/>
</dbReference>
<dbReference type="NCBIfam" id="TIGR00080">
    <property type="entry name" value="pimt"/>
    <property type="match status" value="1"/>
</dbReference>
<dbReference type="RefSeq" id="WP_126506037.1">
    <property type="nucleotide sequence ID" value="NZ_RXNV01000004.1"/>
</dbReference>
<dbReference type="Gene3D" id="3.40.50.150">
    <property type="entry name" value="Vaccinia Virus protein VP39"/>
    <property type="match status" value="1"/>
</dbReference>
<dbReference type="GO" id="GO:0004719">
    <property type="term" value="F:protein-L-isoaspartate (D-aspartate) O-methyltransferase activity"/>
    <property type="evidence" value="ECO:0007669"/>
    <property type="project" value="UniProtKB-UniRule"/>
</dbReference>
<evidence type="ECO:0000256" key="2">
    <source>
        <dbReference type="ARBA" id="ARBA00005369"/>
    </source>
</evidence>
<dbReference type="InterPro" id="IPR029063">
    <property type="entry name" value="SAM-dependent_MTases_sf"/>
</dbReference>
<dbReference type="Pfam" id="PF01135">
    <property type="entry name" value="PCMT"/>
    <property type="match status" value="1"/>
</dbReference>
<feature type="active site" evidence="7">
    <location>
        <position position="88"/>
    </location>
</feature>
<dbReference type="CDD" id="cd02440">
    <property type="entry name" value="AdoMet_MTases"/>
    <property type="match status" value="1"/>
</dbReference>
<comment type="similarity">
    <text evidence="2 7">Belongs to the methyltransferase superfamily. L-isoaspartyl/D-aspartyl protein methyltransferase family.</text>
</comment>
<dbReference type="NCBIfam" id="NF001453">
    <property type="entry name" value="PRK00312.1"/>
    <property type="match status" value="1"/>
</dbReference>
<dbReference type="OrthoDB" id="9810066at2"/>
<evidence type="ECO:0000313" key="9">
    <source>
        <dbReference type="Proteomes" id="UP000282060"/>
    </source>
</evidence>
<evidence type="ECO:0000313" key="8">
    <source>
        <dbReference type="EMBL" id="RTR32198.1"/>
    </source>
</evidence>
<accession>A0A431WA41</accession>
<evidence type="ECO:0000256" key="3">
    <source>
        <dbReference type="ARBA" id="ARBA00022490"/>
    </source>
</evidence>
<dbReference type="GO" id="GO:0032259">
    <property type="term" value="P:methylation"/>
    <property type="evidence" value="ECO:0007669"/>
    <property type="project" value="UniProtKB-KW"/>
</dbReference>
<evidence type="ECO:0000256" key="5">
    <source>
        <dbReference type="ARBA" id="ARBA00022679"/>
    </source>
</evidence>
<comment type="function">
    <text evidence="7">Catalyzes the methyl esterification of L-isoaspartyl residues in peptides and proteins that result from spontaneous decomposition of normal L-aspartyl and L-asparaginyl residues. It plays a role in the repair and/or degradation of damaged proteins.</text>
</comment>
<keyword evidence="3 7" id="KW-0963">Cytoplasm</keyword>
<dbReference type="EMBL" id="RXNV01000004">
    <property type="protein sequence ID" value="RTR32198.1"/>
    <property type="molecule type" value="Genomic_DNA"/>
</dbReference>
<dbReference type="InterPro" id="IPR000682">
    <property type="entry name" value="PCMT"/>
</dbReference>
<dbReference type="AlphaFoldDB" id="A0A431WA41"/>
<protein>
    <recommendedName>
        <fullName evidence="7">Protein-L-isoaspartate O-methyltransferase</fullName>
        <ecNumber evidence="7">2.1.1.77</ecNumber>
    </recommendedName>
    <alternativeName>
        <fullName evidence="7">L-isoaspartyl protein carboxyl methyltransferase</fullName>
    </alternativeName>
    <alternativeName>
        <fullName evidence="7">Protein L-isoaspartyl methyltransferase</fullName>
    </alternativeName>
    <alternativeName>
        <fullName evidence="7">Protein-beta-aspartate methyltransferase</fullName>
        <shortName evidence="7">PIMT</shortName>
    </alternativeName>
</protein>
<keyword evidence="6 7" id="KW-0949">S-adenosyl-L-methionine</keyword>
<evidence type="ECO:0000256" key="1">
    <source>
        <dbReference type="ARBA" id="ARBA00004496"/>
    </source>
</evidence>
<evidence type="ECO:0000256" key="4">
    <source>
        <dbReference type="ARBA" id="ARBA00022603"/>
    </source>
</evidence>
<organism evidence="8 9">
    <name type="scientific">Shewanella atlantica</name>
    <dbReference type="NCBI Taxonomy" id="271099"/>
    <lineage>
        <taxon>Bacteria</taxon>
        <taxon>Pseudomonadati</taxon>
        <taxon>Pseudomonadota</taxon>
        <taxon>Gammaproteobacteria</taxon>
        <taxon>Alteromonadales</taxon>
        <taxon>Shewanellaceae</taxon>
        <taxon>Shewanella</taxon>
    </lineage>
</organism>
<keyword evidence="5 7" id="KW-0808">Transferase</keyword>
<sequence length="244" mass="26786">MGKLLFLFITLIIFGQQSIAALPAGDSEKYLRAREKMVQNQLSTRDITDKRVLAAMKAIPRHLFVPDLLVFKAYTDSPLPIGEGQTISQPYIVALMTELLELTGSERVLEIGTGSGYQAAVLSQVAKEVFTIEIKEKLCTKAGKLLDSQGYANVESRCGDGYFGWNKEAPFDAIMITAAVDHVPPPLLAQLKDGGRLVLPLGNPFSYQNLVLVTRKGDDYRVWQISGVLFVPMTGHALKDSGEK</sequence>
<evidence type="ECO:0000256" key="6">
    <source>
        <dbReference type="ARBA" id="ARBA00022691"/>
    </source>
</evidence>
<keyword evidence="9" id="KW-1185">Reference proteome</keyword>
<comment type="caution">
    <text evidence="8">The sequence shown here is derived from an EMBL/GenBank/DDBJ whole genome shotgun (WGS) entry which is preliminary data.</text>
</comment>
<dbReference type="EC" id="2.1.1.77" evidence="7"/>
<evidence type="ECO:0000256" key="7">
    <source>
        <dbReference type="HAMAP-Rule" id="MF_00090"/>
    </source>
</evidence>
<dbReference type="PANTHER" id="PTHR11579:SF0">
    <property type="entry name" value="PROTEIN-L-ISOASPARTATE(D-ASPARTATE) O-METHYLTRANSFERASE"/>
    <property type="match status" value="1"/>
</dbReference>
<dbReference type="FunFam" id="3.40.50.150:FF:000010">
    <property type="entry name" value="Protein-L-isoaspartate O-methyltransferase"/>
    <property type="match status" value="1"/>
</dbReference>
<comment type="catalytic activity">
    <reaction evidence="7">
        <text>[protein]-L-isoaspartate + S-adenosyl-L-methionine = [protein]-L-isoaspartate alpha-methyl ester + S-adenosyl-L-homocysteine</text>
        <dbReference type="Rhea" id="RHEA:12705"/>
        <dbReference type="Rhea" id="RHEA-COMP:12143"/>
        <dbReference type="Rhea" id="RHEA-COMP:12144"/>
        <dbReference type="ChEBI" id="CHEBI:57856"/>
        <dbReference type="ChEBI" id="CHEBI:59789"/>
        <dbReference type="ChEBI" id="CHEBI:90596"/>
        <dbReference type="ChEBI" id="CHEBI:90598"/>
        <dbReference type="EC" id="2.1.1.77"/>
    </reaction>
</comment>
<dbReference type="GO" id="GO:0005737">
    <property type="term" value="C:cytoplasm"/>
    <property type="evidence" value="ECO:0007669"/>
    <property type="project" value="UniProtKB-SubCell"/>
</dbReference>
<dbReference type="HAMAP" id="MF_00090">
    <property type="entry name" value="PIMT"/>
    <property type="match status" value="1"/>
</dbReference>
<comment type="subcellular location">
    <subcellularLocation>
        <location evidence="1 7">Cytoplasm</location>
    </subcellularLocation>
</comment>
<name>A0A431WA41_9GAMM</name>
<gene>
    <name evidence="7" type="primary">pcm</name>
    <name evidence="8" type="ORF">EKG39_12265</name>
</gene>
<dbReference type="PANTHER" id="PTHR11579">
    <property type="entry name" value="PROTEIN-L-ISOASPARTATE O-METHYLTRANSFERASE"/>
    <property type="match status" value="1"/>
</dbReference>
<dbReference type="Proteomes" id="UP000282060">
    <property type="component" value="Unassembled WGS sequence"/>
</dbReference>
<proteinExistence type="inferred from homology"/>
<dbReference type="SUPFAM" id="SSF53335">
    <property type="entry name" value="S-adenosyl-L-methionine-dependent methyltransferases"/>
    <property type="match status" value="1"/>
</dbReference>